<proteinExistence type="predicted"/>
<dbReference type="Proteomes" id="UP000177751">
    <property type="component" value="Unassembled WGS sequence"/>
</dbReference>
<dbReference type="GO" id="GO:0042781">
    <property type="term" value="F:3'-tRNA processing endoribonuclease activity"/>
    <property type="evidence" value="ECO:0007669"/>
    <property type="project" value="TreeGrafter"/>
</dbReference>
<comment type="caution">
    <text evidence="2">The sequence shown here is derived from an EMBL/GenBank/DDBJ whole genome shotgun (WGS) entry which is preliminary data.</text>
</comment>
<dbReference type="STRING" id="1802229.A2401_02500"/>
<evidence type="ECO:0000313" key="2">
    <source>
        <dbReference type="EMBL" id="OGZ84162.1"/>
    </source>
</evidence>
<evidence type="ECO:0000259" key="1">
    <source>
        <dbReference type="SMART" id="SM00849"/>
    </source>
</evidence>
<dbReference type="CDD" id="cd16272">
    <property type="entry name" value="RNaseZ_MBL-fold"/>
    <property type="match status" value="1"/>
</dbReference>
<dbReference type="SUPFAM" id="SSF56281">
    <property type="entry name" value="Metallo-hydrolase/oxidoreductase"/>
    <property type="match status" value="1"/>
</dbReference>
<protein>
    <recommendedName>
        <fullName evidence="1">Metallo-beta-lactamase domain-containing protein</fullName>
    </recommendedName>
</protein>
<feature type="domain" description="Metallo-beta-lactamase" evidence="1">
    <location>
        <begin position="17"/>
        <end position="200"/>
    </location>
</feature>
<evidence type="ECO:0000313" key="3">
    <source>
        <dbReference type="Proteomes" id="UP000177751"/>
    </source>
</evidence>
<sequence>MKILFLGVGEAFDENQPNNSHLIITDKTKLLLDCGYSVPQQLWRFNKDPNFLDAIYISHQHADHYFGVPAVLMRMWEGGTGRSRPLTIISEKGFKNQFEKLMDLAYFGFKDKFKFEIKIVEVEEGQDIDFQDLRLSFNKTIHSGENLAVKVNDGKNIMAYSGDGSPVQGTDFYKNLDLLILETYLYNQEKIGHSSVVSGIKFAEGNNVKTLALTHLNRDFRKNDLPKVRDEIKSDKVKIIIPEPLDEYSL</sequence>
<organism evidence="2 3">
    <name type="scientific">Candidatus Staskawiczbacteria bacterium RIFOXYC1_FULL_38_18</name>
    <dbReference type="NCBI Taxonomy" id="1802229"/>
    <lineage>
        <taxon>Bacteria</taxon>
        <taxon>Candidatus Staskawicziibacteriota</taxon>
    </lineage>
</organism>
<dbReference type="InterPro" id="IPR001279">
    <property type="entry name" value="Metallo-B-lactamas"/>
</dbReference>
<accession>A0A1G2JAT9</accession>
<dbReference type="Gene3D" id="3.60.15.10">
    <property type="entry name" value="Ribonuclease Z/Hydroxyacylglutathione hydrolase-like"/>
    <property type="match status" value="1"/>
</dbReference>
<dbReference type="InterPro" id="IPR036866">
    <property type="entry name" value="RibonucZ/Hydroxyglut_hydro"/>
</dbReference>
<dbReference type="PANTHER" id="PTHR46018">
    <property type="entry name" value="ZINC PHOSPHODIESTERASE ELAC PROTEIN 1"/>
    <property type="match status" value="1"/>
</dbReference>
<dbReference type="EMBL" id="MHPP01000022">
    <property type="protein sequence ID" value="OGZ84162.1"/>
    <property type="molecule type" value="Genomic_DNA"/>
</dbReference>
<name>A0A1G2JAT9_9BACT</name>
<reference evidence="2 3" key="1">
    <citation type="journal article" date="2016" name="Nat. Commun.">
        <title>Thousands of microbial genomes shed light on interconnected biogeochemical processes in an aquifer system.</title>
        <authorList>
            <person name="Anantharaman K."/>
            <person name="Brown C.T."/>
            <person name="Hug L.A."/>
            <person name="Sharon I."/>
            <person name="Castelle C.J."/>
            <person name="Probst A.J."/>
            <person name="Thomas B.C."/>
            <person name="Singh A."/>
            <person name="Wilkins M.J."/>
            <person name="Karaoz U."/>
            <person name="Brodie E.L."/>
            <person name="Williams K.H."/>
            <person name="Hubbard S.S."/>
            <person name="Banfield J.F."/>
        </authorList>
    </citation>
    <scope>NUCLEOTIDE SEQUENCE [LARGE SCALE GENOMIC DNA]</scope>
</reference>
<dbReference type="Pfam" id="PF23023">
    <property type="entry name" value="Anti-Pycsar_Apyc1"/>
    <property type="match status" value="1"/>
</dbReference>
<dbReference type="AlphaFoldDB" id="A0A1G2JAT9"/>
<dbReference type="SMART" id="SM00849">
    <property type="entry name" value="Lactamase_B"/>
    <property type="match status" value="1"/>
</dbReference>
<gene>
    <name evidence="2" type="ORF">A2401_02500</name>
</gene>
<dbReference type="PANTHER" id="PTHR46018:SF3">
    <property type="entry name" value="ARYLSULFATASE"/>
    <property type="match status" value="1"/>
</dbReference>